<sequence length="181" mass="20325">MRRQRVLQSVVGLMDPKETPPPTRVETRDERKERKRKERQEQHAYKLEQDLALWDPATNGSSTMDPFKTLFIARIDHRTRNSRQGSKYTTISAAISTNTTTPTLTTFTTTITPTLTTSTTPGFFQGLESRARSLSDSSLFFGKKTKRKKKGCCRTTSPIAIPVPYPVREAPAAGLTVSSFQ</sequence>
<protein>
    <recommendedName>
        <fullName evidence="2">U1 small nuclear ribonucleoprotein of 70kDa N-terminal domain-containing protein</fullName>
    </recommendedName>
</protein>
<feature type="compositionally biased region" description="Basic and acidic residues" evidence="1">
    <location>
        <begin position="25"/>
        <end position="43"/>
    </location>
</feature>
<name>A0AAV3YWF8_9GAST</name>
<evidence type="ECO:0000256" key="1">
    <source>
        <dbReference type="SAM" id="MobiDB-lite"/>
    </source>
</evidence>
<accession>A0AAV3YWF8</accession>
<dbReference type="InterPro" id="IPR022023">
    <property type="entry name" value="U1snRNP70_N"/>
</dbReference>
<feature type="domain" description="U1 small nuclear ribonucleoprotein of 70kDa N-terminal" evidence="2">
    <location>
        <begin position="15"/>
        <end position="59"/>
    </location>
</feature>
<comment type="caution">
    <text evidence="3">The sequence shown here is derived from an EMBL/GenBank/DDBJ whole genome shotgun (WGS) entry which is preliminary data.</text>
</comment>
<reference evidence="3 4" key="1">
    <citation type="journal article" date="2021" name="Elife">
        <title>Chloroplast acquisition without the gene transfer in kleptoplastic sea slugs, Plakobranchus ocellatus.</title>
        <authorList>
            <person name="Maeda T."/>
            <person name="Takahashi S."/>
            <person name="Yoshida T."/>
            <person name="Shimamura S."/>
            <person name="Takaki Y."/>
            <person name="Nagai Y."/>
            <person name="Toyoda A."/>
            <person name="Suzuki Y."/>
            <person name="Arimoto A."/>
            <person name="Ishii H."/>
            <person name="Satoh N."/>
            <person name="Nishiyama T."/>
            <person name="Hasebe M."/>
            <person name="Maruyama T."/>
            <person name="Minagawa J."/>
            <person name="Obokata J."/>
            <person name="Shigenobu S."/>
        </authorList>
    </citation>
    <scope>NUCLEOTIDE SEQUENCE [LARGE SCALE GENOMIC DNA]</scope>
</reference>
<evidence type="ECO:0000313" key="4">
    <source>
        <dbReference type="Proteomes" id="UP000735302"/>
    </source>
</evidence>
<keyword evidence="4" id="KW-1185">Reference proteome</keyword>
<dbReference type="Pfam" id="PF12220">
    <property type="entry name" value="U1snRNP70_N"/>
    <property type="match status" value="1"/>
</dbReference>
<organism evidence="3 4">
    <name type="scientific">Plakobranchus ocellatus</name>
    <dbReference type="NCBI Taxonomy" id="259542"/>
    <lineage>
        <taxon>Eukaryota</taxon>
        <taxon>Metazoa</taxon>
        <taxon>Spiralia</taxon>
        <taxon>Lophotrochozoa</taxon>
        <taxon>Mollusca</taxon>
        <taxon>Gastropoda</taxon>
        <taxon>Heterobranchia</taxon>
        <taxon>Euthyneura</taxon>
        <taxon>Panpulmonata</taxon>
        <taxon>Sacoglossa</taxon>
        <taxon>Placobranchoidea</taxon>
        <taxon>Plakobranchidae</taxon>
        <taxon>Plakobranchus</taxon>
    </lineage>
</organism>
<evidence type="ECO:0000313" key="3">
    <source>
        <dbReference type="EMBL" id="GFN87316.1"/>
    </source>
</evidence>
<proteinExistence type="predicted"/>
<dbReference type="Proteomes" id="UP000735302">
    <property type="component" value="Unassembled WGS sequence"/>
</dbReference>
<dbReference type="AlphaFoldDB" id="A0AAV3YWF8"/>
<gene>
    <name evidence="3" type="ORF">PoB_001382200</name>
</gene>
<evidence type="ECO:0000259" key="2">
    <source>
        <dbReference type="Pfam" id="PF12220"/>
    </source>
</evidence>
<dbReference type="EMBL" id="BLXT01001699">
    <property type="protein sequence ID" value="GFN87316.1"/>
    <property type="molecule type" value="Genomic_DNA"/>
</dbReference>
<feature type="region of interest" description="Disordered" evidence="1">
    <location>
        <begin position="1"/>
        <end position="43"/>
    </location>
</feature>